<evidence type="ECO:0000313" key="2">
    <source>
        <dbReference type="EMBL" id="XCH30257.1"/>
    </source>
</evidence>
<dbReference type="EMBL" id="CP159290">
    <property type="protein sequence ID" value="XCH30257.1"/>
    <property type="molecule type" value="Genomic_DNA"/>
</dbReference>
<gene>
    <name evidence="2" type="ORF">ABRQ22_00730</name>
</gene>
<keyword evidence="1" id="KW-0732">Signal</keyword>
<proteinExistence type="predicted"/>
<dbReference type="AlphaFoldDB" id="A0AAU8G1V5"/>
<protein>
    <submittedName>
        <fullName evidence="2">Uncharacterized protein</fullName>
    </submittedName>
</protein>
<name>A0AAU8G1V5_9MICO</name>
<organism evidence="2">
    <name type="scientific">Cellulosimicrobium sp. ES-005</name>
    <dbReference type="NCBI Taxonomy" id="3163031"/>
    <lineage>
        <taxon>Bacteria</taxon>
        <taxon>Bacillati</taxon>
        <taxon>Actinomycetota</taxon>
        <taxon>Actinomycetes</taxon>
        <taxon>Micrococcales</taxon>
        <taxon>Promicromonosporaceae</taxon>
        <taxon>Cellulosimicrobium</taxon>
    </lineage>
</organism>
<dbReference type="RefSeq" id="WP_253054319.1">
    <property type="nucleotide sequence ID" value="NZ_CP159290.1"/>
</dbReference>
<sequence length="182" mass="18064">MTEQATTPRRGATTRTAGAVLALGALATLAACGGDAEPTEPPPAPDAVAGYEEARQDVLAAVQDVYGADGWADDDGGASATAQDDGRCVVFLPDARATPGGADAYGLLADVPDAIAPVLDEHGFGAPSGVVEAEHGGSASVEAEDPAGWSVRVTADGDLVRLDVSGPVDLDPCDEAGLPELG</sequence>
<accession>A0AAU8G1V5</accession>
<reference evidence="2" key="1">
    <citation type="submission" date="2024-06" db="EMBL/GenBank/DDBJ databases">
        <title>Complete genome sequence of the cellulolytic actinobacterium, Cellulosimicrobium ES-005.</title>
        <authorList>
            <person name="Matthews C.T."/>
            <person name="Underwood K.D."/>
            <person name="Ghanchi K.M."/>
            <person name="Fields S.D."/>
            <person name="Gardner S.G."/>
        </authorList>
    </citation>
    <scope>NUCLEOTIDE SEQUENCE</scope>
    <source>
        <strain evidence="2">ES-005</strain>
    </source>
</reference>
<evidence type="ECO:0000256" key="1">
    <source>
        <dbReference type="SAM" id="SignalP"/>
    </source>
</evidence>
<feature type="chain" id="PRO_5043761969" evidence="1">
    <location>
        <begin position="31"/>
        <end position="182"/>
    </location>
</feature>
<feature type="signal peptide" evidence="1">
    <location>
        <begin position="1"/>
        <end position="30"/>
    </location>
</feature>